<dbReference type="EMBL" id="MU154613">
    <property type="protein sequence ID" value="KAF9491745.1"/>
    <property type="molecule type" value="Genomic_DNA"/>
</dbReference>
<evidence type="ECO:0000256" key="1">
    <source>
        <dbReference type="SAM" id="MobiDB-lite"/>
    </source>
</evidence>
<feature type="transmembrane region" description="Helical" evidence="2">
    <location>
        <begin position="241"/>
        <end position="265"/>
    </location>
</feature>
<dbReference type="OrthoDB" id="3231188at2759"/>
<dbReference type="AlphaFoldDB" id="A0A9P5ZS80"/>
<evidence type="ECO:0000313" key="4">
    <source>
        <dbReference type="Proteomes" id="UP000807025"/>
    </source>
</evidence>
<keyword evidence="4" id="KW-1185">Reference proteome</keyword>
<evidence type="ECO:0000313" key="3">
    <source>
        <dbReference type="EMBL" id="KAF9491745.1"/>
    </source>
</evidence>
<sequence length="481" mass="51937">MQTHYPGGSFNDSDPSSDVDGSPASDVDLSLPGPEASPATLRKRLEAMQLQLAALVVDKDNTARENASLIAENMDKRGRAKSNVSSTIPDAANAKELGKKLAIMCKAWSDPSSFLKPQPDLDPNSEEQYMTFESYKLGITSAIYDFLPEKYHTFLQSRSDWCNLLRKKQGEGHADALKYLKQAAPQIFKNYPILASDWTSSTTHSNSTAIQSLLKFPGDAHYPEVPPPLSTQTFVHALEQFFAIQFLAVYVPILRVILFGSASLDKPTVHTSTLGKLWGISELTAGSLAFAVIAAIHILSPDSSLNETGLVSLIPYRKYYYKLKSTLVLHTDSPPIHKAFRIHQAIVFEGITHHSTKSEAADGAPESQHGVNSLCEALRNIDSSDNNDSVNERTGGVPGPSAGSRPIEYEIFDLSNIAHSDSDTPAERTVDNTRAAPAVDNTDLATPAVHNSLAAPAVQDIAASTNGTRGGKKKGRVGGRG</sequence>
<keyword evidence="2" id="KW-1133">Transmembrane helix</keyword>
<protein>
    <submittedName>
        <fullName evidence="3">Uncharacterized protein</fullName>
    </submittedName>
</protein>
<feature type="region of interest" description="Disordered" evidence="1">
    <location>
        <begin position="1"/>
        <end position="37"/>
    </location>
</feature>
<dbReference type="Proteomes" id="UP000807025">
    <property type="component" value="Unassembled WGS sequence"/>
</dbReference>
<organism evidence="3 4">
    <name type="scientific">Pleurotus eryngii</name>
    <name type="common">Boletus of the steppes</name>
    <dbReference type="NCBI Taxonomy" id="5323"/>
    <lineage>
        <taxon>Eukaryota</taxon>
        <taxon>Fungi</taxon>
        <taxon>Dikarya</taxon>
        <taxon>Basidiomycota</taxon>
        <taxon>Agaricomycotina</taxon>
        <taxon>Agaricomycetes</taxon>
        <taxon>Agaricomycetidae</taxon>
        <taxon>Agaricales</taxon>
        <taxon>Pleurotineae</taxon>
        <taxon>Pleurotaceae</taxon>
        <taxon>Pleurotus</taxon>
    </lineage>
</organism>
<feature type="region of interest" description="Disordered" evidence="1">
    <location>
        <begin position="457"/>
        <end position="481"/>
    </location>
</feature>
<reference evidence="3" key="1">
    <citation type="submission" date="2020-11" db="EMBL/GenBank/DDBJ databases">
        <authorList>
            <consortium name="DOE Joint Genome Institute"/>
            <person name="Ahrendt S."/>
            <person name="Riley R."/>
            <person name="Andreopoulos W."/>
            <person name="Labutti K."/>
            <person name="Pangilinan J."/>
            <person name="Ruiz-Duenas F.J."/>
            <person name="Barrasa J.M."/>
            <person name="Sanchez-Garcia M."/>
            <person name="Camarero S."/>
            <person name="Miyauchi S."/>
            <person name="Serrano A."/>
            <person name="Linde D."/>
            <person name="Babiker R."/>
            <person name="Drula E."/>
            <person name="Ayuso-Fernandez I."/>
            <person name="Pacheco R."/>
            <person name="Padilla G."/>
            <person name="Ferreira P."/>
            <person name="Barriuso J."/>
            <person name="Kellner H."/>
            <person name="Castanera R."/>
            <person name="Alfaro M."/>
            <person name="Ramirez L."/>
            <person name="Pisabarro A.G."/>
            <person name="Kuo A."/>
            <person name="Tritt A."/>
            <person name="Lipzen A."/>
            <person name="He G."/>
            <person name="Yan M."/>
            <person name="Ng V."/>
            <person name="Cullen D."/>
            <person name="Martin F."/>
            <person name="Rosso M.-N."/>
            <person name="Henrissat B."/>
            <person name="Hibbett D."/>
            <person name="Martinez A.T."/>
            <person name="Grigoriev I.V."/>
        </authorList>
    </citation>
    <scope>NUCLEOTIDE SEQUENCE</scope>
    <source>
        <strain evidence="3">ATCC 90797</strain>
    </source>
</reference>
<proteinExistence type="predicted"/>
<feature type="compositionally biased region" description="Basic residues" evidence="1">
    <location>
        <begin position="470"/>
        <end position="481"/>
    </location>
</feature>
<feature type="compositionally biased region" description="Low complexity" evidence="1">
    <location>
        <begin position="12"/>
        <end position="28"/>
    </location>
</feature>
<name>A0A9P5ZS80_PLEER</name>
<keyword evidence="2" id="KW-0812">Transmembrane</keyword>
<accession>A0A9P5ZS80</accession>
<feature type="region of interest" description="Disordered" evidence="1">
    <location>
        <begin position="381"/>
        <end position="405"/>
    </location>
</feature>
<feature type="transmembrane region" description="Helical" evidence="2">
    <location>
        <begin position="277"/>
        <end position="299"/>
    </location>
</feature>
<comment type="caution">
    <text evidence="3">The sequence shown here is derived from an EMBL/GenBank/DDBJ whole genome shotgun (WGS) entry which is preliminary data.</text>
</comment>
<gene>
    <name evidence="3" type="ORF">BDN71DRAFT_1510093</name>
</gene>
<evidence type="ECO:0000256" key="2">
    <source>
        <dbReference type="SAM" id="Phobius"/>
    </source>
</evidence>
<keyword evidence="2" id="KW-0472">Membrane</keyword>